<organism evidence="9 10">
    <name type="scientific">Ophiobolus disseminans</name>
    <dbReference type="NCBI Taxonomy" id="1469910"/>
    <lineage>
        <taxon>Eukaryota</taxon>
        <taxon>Fungi</taxon>
        <taxon>Dikarya</taxon>
        <taxon>Ascomycota</taxon>
        <taxon>Pezizomycotina</taxon>
        <taxon>Dothideomycetes</taxon>
        <taxon>Pleosporomycetidae</taxon>
        <taxon>Pleosporales</taxon>
        <taxon>Pleosporineae</taxon>
        <taxon>Phaeosphaeriaceae</taxon>
        <taxon>Ophiobolus</taxon>
    </lineage>
</organism>
<evidence type="ECO:0000256" key="6">
    <source>
        <dbReference type="PIRSR" id="PIRSR602403-1"/>
    </source>
</evidence>
<feature type="transmembrane region" description="Helical" evidence="8">
    <location>
        <begin position="6"/>
        <end position="23"/>
    </location>
</feature>
<dbReference type="GO" id="GO:0005506">
    <property type="term" value="F:iron ion binding"/>
    <property type="evidence" value="ECO:0007669"/>
    <property type="project" value="InterPro"/>
</dbReference>
<protein>
    <submittedName>
        <fullName evidence="9">Cytochrome P450</fullName>
    </submittedName>
</protein>
<dbReference type="GO" id="GO:0016705">
    <property type="term" value="F:oxidoreductase activity, acting on paired donors, with incorporation or reduction of molecular oxygen"/>
    <property type="evidence" value="ECO:0007669"/>
    <property type="project" value="InterPro"/>
</dbReference>
<keyword evidence="8" id="KW-0812">Transmembrane</keyword>
<dbReference type="PANTHER" id="PTHR24304">
    <property type="entry name" value="CYTOCHROME P450 FAMILY 7"/>
    <property type="match status" value="1"/>
</dbReference>
<keyword evidence="10" id="KW-1185">Reference proteome</keyword>
<dbReference type="EMBL" id="MU006221">
    <property type="protein sequence ID" value="KAF2829100.1"/>
    <property type="molecule type" value="Genomic_DNA"/>
</dbReference>
<evidence type="ECO:0000256" key="8">
    <source>
        <dbReference type="SAM" id="Phobius"/>
    </source>
</evidence>
<evidence type="ECO:0000256" key="3">
    <source>
        <dbReference type="ARBA" id="ARBA00022617"/>
    </source>
</evidence>
<comment type="cofactor">
    <cofactor evidence="1 6">
        <name>heme</name>
        <dbReference type="ChEBI" id="CHEBI:30413"/>
    </cofactor>
</comment>
<evidence type="ECO:0000256" key="2">
    <source>
        <dbReference type="ARBA" id="ARBA00010617"/>
    </source>
</evidence>
<dbReference type="PANTHER" id="PTHR24304:SF2">
    <property type="entry name" value="24-HYDROXYCHOLESTEROL 7-ALPHA-HYDROXYLASE"/>
    <property type="match status" value="1"/>
</dbReference>
<dbReference type="AlphaFoldDB" id="A0A6A7A735"/>
<dbReference type="GO" id="GO:0008395">
    <property type="term" value="F:steroid hydroxylase activity"/>
    <property type="evidence" value="ECO:0007669"/>
    <property type="project" value="TreeGrafter"/>
</dbReference>
<reference evidence="9" key="1">
    <citation type="journal article" date="2020" name="Stud. Mycol.">
        <title>101 Dothideomycetes genomes: a test case for predicting lifestyles and emergence of pathogens.</title>
        <authorList>
            <person name="Haridas S."/>
            <person name="Albert R."/>
            <person name="Binder M."/>
            <person name="Bloem J."/>
            <person name="Labutti K."/>
            <person name="Salamov A."/>
            <person name="Andreopoulos B."/>
            <person name="Baker S."/>
            <person name="Barry K."/>
            <person name="Bills G."/>
            <person name="Bluhm B."/>
            <person name="Cannon C."/>
            <person name="Castanera R."/>
            <person name="Culley D."/>
            <person name="Daum C."/>
            <person name="Ezra D."/>
            <person name="Gonzalez J."/>
            <person name="Henrissat B."/>
            <person name="Kuo A."/>
            <person name="Liang C."/>
            <person name="Lipzen A."/>
            <person name="Lutzoni F."/>
            <person name="Magnuson J."/>
            <person name="Mondo S."/>
            <person name="Nolan M."/>
            <person name="Ohm R."/>
            <person name="Pangilinan J."/>
            <person name="Park H.-J."/>
            <person name="Ramirez L."/>
            <person name="Alfaro M."/>
            <person name="Sun H."/>
            <person name="Tritt A."/>
            <person name="Yoshinaga Y."/>
            <person name="Zwiers L.-H."/>
            <person name="Turgeon B."/>
            <person name="Goodwin S."/>
            <person name="Spatafora J."/>
            <person name="Crous P."/>
            <person name="Grigoriev I."/>
        </authorList>
    </citation>
    <scope>NUCLEOTIDE SEQUENCE</scope>
    <source>
        <strain evidence="9">CBS 113818</strain>
    </source>
</reference>
<evidence type="ECO:0000256" key="1">
    <source>
        <dbReference type="ARBA" id="ARBA00001971"/>
    </source>
</evidence>
<evidence type="ECO:0000256" key="5">
    <source>
        <dbReference type="ARBA" id="ARBA00023004"/>
    </source>
</evidence>
<evidence type="ECO:0000256" key="4">
    <source>
        <dbReference type="ARBA" id="ARBA00022723"/>
    </source>
</evidence>
<name>A0A6A7A735_9PLEO</name>
<dbReference type="OrthoDB" id="3366823at2759"/>
<feature type="binding site" description="axial binding residue" evidence="6">
    <location>
        <position position="478"/>
    </location>
    <ligand>
        <name>heme</name>
        <dbReference type="ChEBI" id="CHEBI:30413"/>
    </ligand>
    <ligandPart>
        <name>Fe</name>
        <dbReference type="ChEBI" id="CHEBI:18248"/>
    </ligandPart>
</feature>
<evidence type="ECO:0000313" key="10">
    <source>
        <dbReference type="Proteomes" id="UP000799424"/>
    </source>
</evidence>
<sequence>MAVVPSIWVPALLILFPLIAVIIRHKGPKPQNEPPKLSETIPFVSNTWQFITDKERFIDRMRKALKSSPIVSCWLGPLKIHFVTGGSNVSIIFRSSFTSEPWINRIQGYAAGFTSTDLQKFADDTSGGASLPRKGTQSPPPPEGRIWHSMHRMNEDGLMNEDCVTTFMRTYQVFFNEHISKSPIGEWNEDVRIFAFLKRSMAIAATRSTLGQRIMELCPDIIEAFWDWEQYGETLAFGLAEWLNRRAVAARNRFSDMCFRWYVKAREEYDQDRVGENIQVGDWEPIFGSEMSRGHVRWIRDFDFSDRTIGGIFALFSFGLHSNTIPIGTWMLIEIIKDPDLHRAVQEEISETIIKGHTCSEYLDYKKLASLPLIQSIYTEVLRLHIQILVTRTSIEPVKVAGYELPTGSVLQAPTAVPHLDEEIWGTPDHPAREFWAYRHVELNEVRYGSNQISQQLEFSMKGRTASYFPYGGGFQTCSGRKFAKCEILTSVAMIISRFDVEFVEWVNPNGSRSERCAIDSTGNAVATHPDRDMKVRWRRLW</sequence>
<dbReference type="Pfam" id="PF00067">
    <property type="entry name" value="p450"/>
    <property type="match status" value="1"/>
</dbReference>
<accession>A0A6A7A735</accession>
<keyword evidence="8" id="KW-1133">Transmembrane helix</keyword>
<keyword evidence="3 6" id="KW-0349">Heme</keyword>
<dbReference type="Gene3D" id="1.10.630.10">
    <property type="entry name" value="Cytochrome P450"/>
    <property type="match status" value="1"/>
</dbReference>
<dbReference type="CDD" id="cd11040">
    <property type="entry name" value="CYP7_CYP8-like"/>
    <property type="match status" value="1"/>
</dbReference>
<dbReference type="InterPro" id="IPR002403">
    <property type="entry name" value="Cyt_P450_E_grp-IV"/>
</dbReference>
<evidence type="ECO:0000313" key="9">
    <source>
        <dbReference type="EMBL" id="KAF2829100.1"/>
    </source>
</evidence>
<evidence type="ECO:0000256" key="7">
    <source>
        <dbReference type="SAM" id="MobiDB-lite"/>
    </source>
</evidence>
<keyword evidence="8" id="KW-0472">Membrane</keyword>
<dbReference type="GO" id="GO:0020037">
    <property type="term" value="F:heme binding"/>
    <property type="evidence" value="ECO:0007669"/>
    <property type="project" value="InterPro"/>
</dbReference>
<gene>
    <name evidence="9" type="ORF">CC86DRAFT_436858</name>
</gene>
<proteinExistence type="inferred from homology"/>
<keyword evidence="5 6" id="KW-0408">Iron</keyword>
<comment type="similarity">
    <text evidence="2">Belongs to the cytochrome P450 family.</text>
</comment>
<dbReference type="SUPFAM" id="SSF48264">
    <property type="entry name" value="Cytochrome P450"/>
    <property type="match status" value="1"/>
</dbReference>
<keyword evidence="4 6" id="KW-0479">Metal-binding</keyword>
<dbReference type="InterPro" id="IPR001128">
    <property type="entry name" value="Cyt_P450"/>
</dbReference>
<dbReference type="Proteomes" id="UP000799424">
    <property type="component" value="Unassembled WGS sequence"/>
</dbReference>
<dbReference type="InterPro" id="IPR050529">
    <property type="entry name" value="CYP450_sterol_14alpha_dmase"/>
</dbReference>
<feature type="region of interest" description="Disordered" evidence="7">
    <location>
        <begin position="124"/>
        <end position="145"/>
    </location>
</feature>
<dbReference type="PRINTS" id="PR00465">
    <property type="entry name" value="EP450IV"/>
</dbReference>
<dbReference type="InterPro" id="IPR036396">
    <property type="entry name" value="Cyt_P450_sf"/>
</dbReference>